<dbReference type="SUPFAM" id="SSF53850">
    <property type="entry name" value="Periplasmic binding protein-like II"/>
    <property type="match status" value="1"/>
</dbReference>
<dbReference type="AlphaFoldDB" id="A0A917S576"/>
<proteinExistence type="predicted"/>
<reference evidence="4" key="1">
    <citation type="journal article" date="2014" name="Int. J. Syst. Evol. Microbiol.">
        <title>Complete genome sequence of Corynebacterium casei LMG S-19264T (=DSM 44701T), isolated from a smear-ripened cheese.</title>
        <authorList>
            <consortium name="US DOE Joint Genome Institute (JGI-PGF)"/>
            <person name="Walter F."/>
            <person name="Albersmeier A."/>
            <person name="Kalinowski J."/>
            <person name="Ruckert C."/>
        </authorList>
    </citation>
    <scope>NUCLEOTIDE SEQUENCE</scope>
    <source>
        <strain evidence="4">CGMCC 4.7306</strain>
    </source>
</reference>
<feature type="compositionally biased region" description="Low complexity" evidence="1">
    <location>
        <begin position="25"/>
        <end position="53"/>
    </location>
</feature>
<dbReference type="InterPro" id="IPR006311">
    <property type="entry name" value="TAT_signal"/>
</dbReference>
<dbReference type="Gene3D" id="3.40.190.10">
    <property type="entry name" value="Periplasmic binding protein-like II"/>
    <property type="match status" value="1"/>
</dbReference>
<protein>
    <submittedName>
        <fullName evidence="4">Peptide ABC transporter substrate-binding protein</fullName>
    </submittedName>
</protein>
<dbReference type="Gene3D" id="3.10.105.10">
    <property type="entry name" value="Dipeptide-binding Protein, Domain 3"/>
    <property type="match status" value="1"/>
</dbReference>
<evidence type="ECO:0000256" key="2">
    <source>
        <dbReference type="SAM" id="SignalP"/>
    </source>
</evidence>
<dbReference type="PROSITE" id="PS51318">
    <property type="entry name" value="TAT"/>
    <property type="match status" value="1"/>
</dbReference>
<evidence type="ECO:0000259" key="3">
    <source>
        <dbReference type="Pfam" id="PF00496"/>
    </source>
</evidence>
<dbReference type="PANTHER" id="PTHR30290">
    <property type="entry name" value="PERIPLASMIC BINDING COMPONENT OF ABC TRANSPORTER"/>
    <property type="match status" value="1"/>
</dbReference>
<feature type="chain" id="PRO_5039037138" evidence="2">
    <location>
        <begin position="16"/>
        <end position="715"/>
    </location>
</feature>
<feature type="domain" description="Solute-binding protein family 5" evidence="3">
    <location>
        <begin position="142"/>
        <end position="541"/>
    </location>
</feature>
<evidence type="ECO:0000313" key="5">
    <source>
        <dbReference type="Proteomes" id="UP000613840"/>
    </source>
</evidence>
<dbReference type="Pfam" id="PF00496">
    <property type="entry name" value="SBP_bac_5"/>
    <property type="match status" value="1"/>
</dbReference>
<sequence>MSITRRGLLSGAALAAGSALLYGCSSGSDKNSSGSDNSGSGNSGDTDASTTSAKKGDATKPVARPTSFQESPALKGKGLPPVDQRLPKNPYVIPHRWTGAGKYGGKLQMVVFGTTGAANASSVAEFFYGSSLLRFLNDGLDIGPGLVDQWSANDDTTQWTLHFREGMKWSDGHPFTVDDVLFWWEDMVLPGHDALVPPASNVSGSGKLVTMHKTDDNTLTLTWDTPAPLFPDELATWVNGPGGNGPIWVLPKHYLKQFHPKYNKKVGKDWDVTGGLWEQKADFKRNPDLPTMNGYKCKTFDNNNGITLERNPYYYVINTNGDQLPYIDQMQFTMQQKAETILLQIQQGTVDYCHGRFNNITLGDVSTLSSKKDSGNYDILLWNTGSGTGDMFFFNYDYIAKDEKYGKLIRDPRLVRAISYGWDRKTTQKTLYFGTGELTTGTLGTATAEFHADPDGPQSYKQWRDAYNSYDPAKAKSLLAELGLKDVNGDGYVEFPDGSKLTIDVPYSADIGKDGAAKDDQLVSDMKKIGLRMLRVPIAPSAFADEWTSGSLMSHTNWEASNAGTILGAPAWLLPVSNSYWAPLEASWFTYTGTGKNETELDVAPIKRHPPRMKPDAGGPIEKLTSLYNQAISESDEMKRNQLVWQMIKIHVEEGPFFLGSTANYQGVTTKNRDLQNVPTAGNLALGGDINDWEAPSPAMYDPECWYWTNPEQHS</sequence>
<keyword evidence="2" id="KW-0732">Signal</keyword>
<comment type="caution">
    <text evidence="4">The sequence shown here is derived from an EMBL/GenBank/DDBJ whole genome shotgun (WGS) entry which is preliminary data.</text>
</comment>
<dbReference type="PROSITE" id="PS51257">
    <property type="entry name" value="PROKAR_LIPOPROTEIN"/>
    <property type="match status" value="1"/>
</dbReference>
<feature type="region of interest" description="Disordered" evidence="1">
    <location>
        <begin position="25"/>
        <end position="87"/>
    </location>
</feature>
<evidence type="ECO:0000256" key="1">
    <source>
        <dbReference type="SAM" id="MobiDB-lite"/>
    </source>
</evidence>
<organism evidence="4 5">
    <name type="scientific">Microlunatus endophyticus</name>
    <dbReference type="NCBI Taxonomy" id="1716077"/>
    <lineage>
        <taxon>Bacteria</taxon>
        <taxon>Bacillati</taxon>
        <taxon>Actinomycetota</taxon>
        <taxon>Actinomycetes</taxon>
        <taxon>Propionibacteriales</taxon>
        <taxon>Propionibacteriaceae</taxon>
        <taxon>Microlunatus</taxon>
    </lineage>
</organism>
<reference evidence="4" key="2">
    <citation type="submission" date="2020-09" db="EMBL/GenBank/DDBJ databases">
        <authorList>
            <person name="Sun Q."/>
            <person name="Zhou Y."/>
        </authorList>
    </citation>
    <scope>NUCLEOTIDE SEQUENCE</scope>
    <source>
        <strain evidence="4">CGMCC 4.7306</strain>
    </source>
</reference>
<name>A0A917S576_9ACTN</name>
<dbReference type="PANTHER" id="PTHR30290:SF62">
    <property type="entry name" value="OLIGOPEPTIDE ABC TRANSPORTER, PERIPLASMIC OLIGOPEPTIDE-BINDING PROTEIN"/>
    <property type="match status" value="1"/>
</dbReference>
<dbReference type="GO" id="GO:1904680">
    <property type="term" value="F:peptide transmembrane transporter activity"/>
    <property type="evidence" value="ECO:0007669"/>
    <property type="project" value="TreeGrafter"/>
</dbReference>
<feature type="signal peptide" evidence="2">
    <location>
        <begin position="1"/>
        <end position="15"/>
    </location>
</feature>
<dbReference type="GO" id="GO:0015833">
    <property type="term" value="P:peptide transport"/>
    <property type="evidence" value="ECO:0007669"/>
    <property type="project" value="TreeGrafter"/>
</dbReference>
<dbReference type="Proteomes" id="UP000613840">
    <property type="component" value="Unassembled WGS sequence"/>
</dbReference>
<gene>
    <name evidence="4" type="ORF">GCM10011575_15450</name>
</gene>
<dbReference type="InterPro" id="IPR000914">
    <property type="entry name" value="SBP_5_dom"/>
</dbReference>
<evidence type="ECO:0000313" key="4">
    <source>
        <dbReference type="EMBL" id="GGL58040.1"/>
    </source>
</evidence>
<keyword evidence="5" id="KW-1185">Reference proteome</keyword>
<dbReference type="InterPro" id="IPR039424">
    <property type="entry name" value="SBP_5"/>
</dbReference>
<dbReference type="EMBL" id="BMMZ01000003">
    <property type="protein sequence ID" value="GGL58040.1"/>
    <property type="molecule type" value="Genomic_DNA"/>
</dbReference>
<dbReference type="RefSeq" id="WP_188894617.1">
    <property type="nucleotide sequence ID" value="NZ_BMMZ01000003.1"/>
</dbReference>
<accession>A0A917S576</accession>